<protein>
    <recommendedName>
        <fullName evidence="3">Flagellar hook capping protein</fullName>
    </recommendedName>
</protein>
<name>A0A0F9MJ21_9ZZZZ</name>
<reference evidence="2" key="1">
    <citation type="journal article" date="2015" name="Nature">
        <title>Complex archaea that bridge the gap between prokaryotes and eukaryotes.</title>
        <authorList>
            <person name="Spang A."/>
            <person name="Saw J.H."/>
            <person name="Jorgensen S.L."/>
            <person name="Zaremba-Niedzwiedzka K."/>
            <person name="Martijn J."/>
            <person name="Lind A.E."/>
            <person name="van Eijk R."/>
            <person name="Schleper C."/>
            <person name="Guy L."/>
            <person name="Ettema T.J."/>
        </authorList>
    </citation>
    <scope>NUCLEOTIDE SEQUENCE</scope>
</reference>
<dbReference type="AlphaFoldDB" id="A0A0F9MJ21"/>
<organism evidence="2">
    <name type="scientific">marine sediment metagenome</name>
    <dbReference type="NCBI Taxonomy" id="412755"/>
    <lineage>
        <taxon>unclassified sequences</taxon>
        <taxon>metagenomes</taxon>
        <taxon>ecological metagenomes</taxon>
    </lineage>
</organism>
<gene>
    <name evidence="2" type="ORF">LCGC14_1068490</name>
</gene>
<feature type="non-terminal residue" evidence="2">
    <location>
        <position position="1"/>
    </location>
</feature>
<keyword evidence="1" id="KW-1005">Bacterial flagellum biogenesis</keyword>
<dbReference type="GO" id="GO:0044781">
    <property type="term" value="P:bacterial-type flagellum organization"/>
    <property type="evidence" value="ECO:0007669"/>
    <property type="project" value="UniProtKB-KW"/>
</dbReference>
<proteinExistence type="predicted"/>
<dbReference type="Pfam" id="PF03963">
    <property type="entry name" value="FlgD"/>
    <property type="match status" value="1"/>
</dbReference>
<accession>A0A0F9MJ21</accession>
<dbReference type="InterPro" id="IPR005648">
    <property type="entry name" value="FlgD"/>
</dbReference>
<evidence type="ECO:0000313" key="2">
    <source>
        <dbReference type="EMBL" id="KKN07310.1"/>
    </source>
</evidence>
<comment type="caution">
    <text evidence="2">The sequence shown here is derived from an EMBL/GenBank/DDBJ whole genome shotgun (WGS) entry which is preliminary data.</text>
</comment>
<evidence type="ECO:0000256" key="1">
    <source>
        <dbReference type="ARBA" id="ARBA00022795"/>
    </source>
</evidence>
<sequence>VVSASEIQTDYMKLLITQLQNQNPLEPMNNNEMASQLAQMASLQQLESMSTSFAGVLDAIELEYASSLLGKEVKFLLMDSFLSVLQ</sequence>
<dbReference type="EMBL" id="LAZR01004584">
    <property type="protein sequence ID" value="KKN07310.1"/>
    <property type="molecule type" value="Genomic_DNA"/>
</dbReference>
<evidence type="ECO:0008006" key="3">
    <source>
        <dbReference type="Google" id="ProtNLM"/>
    </source>
</evidence>